<dbReference type="InterPro" id="IPR029044">
    <property type="entry name" value="Nucleotide-diphossugar_trans"/>
</dbReference>
<dbReference type="GO" id="GO:0016740">
    <property type="term" value="F:transferase activity"/>
    <property type="evidence" value="ECO:0007669"/>
    <property type="project" value="UniProtKB-KW"/>
</dbReference>
<evidence type="ECO:0000313" key="2">
    <source>
        <dbReference type="EMBL" id="PTR01272.1"/>
    </source>
</evidence>
<dbReference type="Gene3D" id="3.90.550.10">
    <property type="entry name" value="Spore Coat Polysaccharide Biosynthesis Protein SpsA, Chain A"/>
    <property type="match status" value="1"/>
</dbReference>
<organism evidence="2 3">
    <name type="scientific">Mucilaginibacter yixingensis</name>
    <dbReference type="NCBI Taxonomy" id="1295612"/>
    <lineage>
        <taxon>Bacteria</taxon>
        <taxon>Pseudomonadati</taxon>
        <taxon>Bacteroidota</taxon>
        <taxon>Sphingobacteriia</taxon>
        <taxon>Sphingobacteriales</taxon>
        <taxon>Sphingobacteriaceae</taxon>
        <taxon>Mucilaginibacter</taxon>
    </lineage>
</organism>
<dbReference type="CDD" id="cd00761">
    <property type="entry name" value="Glyco_tranf_GTA_type"/>
    <property type="match status" value="1"/>
</dbReference>
<dbReference type="EMBL" id="QAOQ01000001">
    <property type="protein sequence ID" value="PTR01272.1"/>
    <property type="molecule type" value="Genomic_DNA"/>
</dbReference>
<keyword evidence="3" id="KW-1185">Reference proteome</keyword>
<accession>A0A2T5JFR3</accession>
<evidence type="ECO:0000259" key="1">
    <source>
        <dbReference type="Pfam" id="PF00535"/>
    </source>
</evidence>
<dbReference type="RefSeq" id="WP_107826675.1">
    <property type="nucleotide sequence ID" value="NZ_CP160205.1"/>
</dbReference>
<name>A0A2T5JFR3_9SPHI</name>
<reference evidence="2 3" key="1">
    <citation type="submission" date="2018-04" db="EMBL/GenBank/DDBJ databases">
        <title>Genomic Encyclopedia of Archaeal and Bacterial Type Strains, Phase II (KMG-II): from individual species to whole genera.</title>
        <authorList>
            <person name="Goeker M."/>
        </authorList>
    </citation>
    <scope>NUCLEOTIDE SEQUENCE [LARGE SCALE GENOMIC DNA]</scope>
    <source>
        <strain evidence="2 3">DSM 26809</strain>
    </source>
</reference>
<dbReference type="OrthoDB" id="597270at2"/>
<keyword evidence="2" id="KW-0808">Transferase</keyword>
<dbReference type="PANTHER" id="PTHR43685:SF2">
    <property type="entry name" value="GLYCOSYLTRANSFERASE 2-LIKE DOMAIN-CONTAINING PROTEIN"/>
    <property type="match status" value="1"/>
</dbReference>
<dbReference type="Pfam" id="PF00535">
    <property type="entry name" value="Glycos_transf_2"/>
    <property type="match status" value="1"/>
</dbReference>
<dbReference type="SUPFAM" id="SSF53448">
    <property type="entry name" value="Nucleotide-diphospho-sugar transferases"/>
    <property type="match status" value="1"/>
</dbReference>
<gene>
    <name evidence="2" type="ORF">C8P68_101506</name>
</gene>
<evidence type="ECO:0000313" key="3">
    <source>
        <dbReference type="Proteomes" id="UP000244168"/>
    </source>
</evidence>
<dbReference type="Proteomes" id="UP000244168">
    <property type="component" value="Unassembled WGS sequence"/>
</dbReference>
<comment type="caution">
    <text evidence="2">The sequence shown here is derived from an EMBL/GenBank/DDBJ whole genome shotgun (WGS) entry which is preliminary data.</text>
</comment>
<dbReference type="AlphaFoldDB" id="A0A2T5JFR3"/>
<proteinExistence type="predicted"/>
<sequence>MKNNSTLVSICIPAYNCEGFIPQALQCLLAQTYNNIELIVVNDGSTDGTLKLVESIKDSRLNVITNANRGASAARNIAFQRSKGQNIIFFDADDWVAPDFITKQLLALNGADNSVVLSAWGRFYNNDLNTFKAAEISSGQISFTEWINQYWYNANPMTNPGRALIPRKLIETVSWNKDLTLNDDLEYFTRVFLNTEKIILNSDAMLYYRSGVSGLSGTKNQQAYQSLFNSVKISTTLVLNHYPNNTLIKKSCANMWQSIVYELYPRQGHLVKLAEQNIEKLGGSDLTFPAGGYSRLLSYFIGWRAAKKIKTLLLAW</sequence>
<dbReference type="PANTHER" id="PTHR43685">
    <property type="entry name" value="GLYCOSYLTRANSFERASE"/>
    <property type="match status" value="1"/>
</dbReference>
<protein>
    <submittedName>
        <fullName evidence="2">Glycosyl transferase family 2</fullName>
    </submittedName>
</protein>
<dbReference type="InterPro" id="IPR050834">
    <property type="entry name" value="Glycosyltransf_2"/>
</dbReference>
<feature type="domain" description="Glycosyltransferase 2-like" evidence="1">
    <location>
        <begin position="9"/>
        <end position="172"/>
    </location>
</feature>
<dbReference type="InterPro" id="IPR001173">
    <property type="entry name" value="Glyco_trans_2-like"/>
</dbReference>